<feature type="domain" description="Ankyrin repeat" evidence="9">
    <location>
        <begin position="194"/>
        <end position="497"/>
    </location>
</feature>
<evidence type="ECO:0000256" key="4">
    <source>
        <dbReference type="ARBA" id="ARBA00022737"/>
    </source>
</evidence>
<evidence type="ECO:0000256" key="3">
    <source>
        <dbReference type="ARBA" id="ARBA00022475"/>
    </source>
</evidence>
<evidence type="ECO:0000256" key="1">
    <source>
        <dbReference type="ARBA" id="ARBA00004236"/>
    </source>
</evidence>
<evidence type="ECO:0000256" key="7">
    <source>
        <dbReference type="PROSITE-ProRule" id="PRU00023"/>
    </source>
</evidence>
<dbReference type="InterPro" id="IPR021832">
    <property type="entry name" value="ANKRD13"/>
</dbReference>
<name>A0A0M3HP38_ASCLU</name>
<keyword evidence="10" id="KW-1185">Reference proteome</keyword>
<dbReference type="PANTHER" id="PTHR12447:SF31">
    <property type="entry name" value="LD31969P"/>
    <property type="match status" value="1"/>
</dbReference>
<dbReference type="GO" id="GO:0005886">
    <property type="term" value="C:plasma membrane"/>
    <property type="evidence" value="ECO:0007669"/>
    <property type="project" value="UniProtKB-SubCell"/>
</dbReference>
<sequence length="644" mass="73413">MSNTREALSPPSPHVSTDTGLLKDFVMCGHIISEMSKEEAIRRQYPLHWAVFRKDCEELLELLEDDSSDEFINKVDVRGRTPLMLAVTLGHIDCVKALLEKGADATVQNADMWSLSHEAISSGDAQLLRLILKYRDYQRAVRTNHATERLLRLLKQSDDFYAEMSWEFTSWLPFVSKMCPSDTYKIYKRGSDVRIDTTLVGFDKSTNWKRGNQSFIFRFSETNQAELIVVDHDRRTAAIQTMEPDVAEKLSDYEPTVEAIYSRMTAPVDTTYVDIEKIGFERSRTGGLLSWITSSDRTEAIDGHECKVYTASNVEIVTKTRTEHLCEEDKERYKQNEDDTPLHTILRLVEKRQECKEEMKRTGVDVYCGLTPAQYLDKDYYMGDRDIGRPKQVTRKSNSFKATLWLCDQYPLDLQDQVLPIIDLMAVNNAHFARLKNFIQLQLPAGFPVKIEIPLFHVVSARITFANINKPGPYVSPTETANKVIIDENAFRVAEHYRSLNSDDFTLDIGGAASSNIANGHIPARRYIPEDELYLQFALEQSMRDGAGLQGAEGIRGIPSYGSTFLDMEMDAELAYAIAESLRTLQAESGNSVQPSHINTLTTVEDELTRALRLSQKEEEERVRLQKEQDDELERVLKLSLLEK</sequence>
<keyword evidence="5" id="KW-0472">Membrane</keyword>
<protein>
    <submittedName>
        <fullName evidence="11">ANK_REP_REGION domain-containing protein</fullName>
    </submittedName>
</protein>
<dbReference type="PROSITE" id="PS50330">
    <property type="entry name" value="UIM"/>
    <property type="match status" value="2"/>
</dbReference>
<dbReference type="InterPro" id="IPR003903">
    <property type="entry name" value="UIM_dom"/>
</dbReference>
<comment type="subcellular location">
    <subcellularLocation>
        <location evidence="1">Cell membrane</location>
    </subcellularLocation>
    <subcellularLocation>
        <location evidence="2">Late endosome</location>
    </subcellularLocation>
</comment>
<dbReference type="Gene3D" id="1.25.40.20">
    <property type="entry name" value="Ankyrin repeat-containing domain"/>
    <property type="match status" value="1"/>
</dbReference>
<keyword evidence="7" id="KW-0040">ANK repeat</keyword>
<feature type="coiled-coil region" evidence="8">
    <location>
        <begin position="601"/>
        <end position="635"/>
    </location>
</feature>
<dbReference type="AlphaFoldDB" id="A0A0M3HP38"/>
<comment type="function">
    <text evidence="6">Ubiquitin-binding protein that specifically recognizes and binds 'Lys-63'-linked ubiquitin. Does not bind 'Lys-48'-linked ubiquitin. Positively regulates the internalization of ligand-activated EGFR by binding to the Ub moiety of ubiquitinated EGFR at the cell membrane.</text>
</comment>
<evidence type="ECO:0000256" key="8">
    <source>
        <dbReference type="SAM" id="Coils"/>
    </source>
</evidence>
<feature type="repeat" description="ANK" evidence="7">
    <location>
        <begin position="78"/>
        <end position="110"/>
    </location>
</feature>
<keyword evidence="8" id="KW-0175">Coiled coil</keyword>
<evidence type="ECO:0000256" key="5">
    <source>
        <dbReference type="ARBA" id="ARBA00023136"/>
    </source>
</evidence>
<dbReference type="Proteomes" id="UP000036681">
    <property type="component" value="Unplaced"/>
</dbReference>
<accession>A0A0M3HP38</accession>
<dbReference type="PROSITE" id="PS50088">
    <property type="entry name" value="ANK_REPEAT"/>
    <property type="match status" value="1"/>
</dbReference>
<evidence type="ECO:0000256" key="6">
    <source>
        <dbReference type="ARBA" id="ARBA00024956"/>
    </source>
</evidence>
<proteinExistence type="predicted"/>
<dbReference type="InterPro" id="IPR002110">
    <property type="entry name" value="Ankyrin_rpt"/>
</dbReference>
<keyword evidence="4" id="KW-0677">Repeat</keyword>
<dbReference type="SMART" id="SM00248">
    <property type="entry name" value="ANK"/>
    <property type="match status" value="3"/>
</dbReference>
<dbReference type="PROSITE" id="PS50297">
    <property type="entry name" value="ANK_REP_REGION"/>
    <property type="match status" value="1"/>
</dbReference>
<dbReference type="InterPro" id="IPR036770">
    <property type="entry name" value="Ankyrin_rpt-contain_sf"/>
</dbReference>
<evidence type="ECO:0000259" key="9">
    <source>
        <dbReference type="Pfam" id="PF11904"/>
    </source>
</evidence>
<dbReference type="Pfam" id="PF11904">
    <property type="entry name" value="ANKRD13_C"/>
    <property type="match status" value="1"/>
</dbReference>
<dbReference type="GO" id="GO:0005770">
    <property type="term" value="C:late endosome"/>
    <property type="evidence" value="ECO:0007669"/>
    <property type="project" value="UniProtKB-SubCell"/>
</dbReference>
<reference evidence="11" key="1">
    <citation type="submission" date="2016-05" db="UniProtKB">
        <authorList>
            <consortium name="WormBaseParasite"/>
        </authorList>
    </citation>
    <scope>IDENTIFICATION</scope>
</reference>
<organism evidence="10 11">
    <name type="scientific">Ascaris lumbricoides</name>
    <name type="common">Giant roundworm</name>
    <dbReference type="NCBI Taxonomy" id="6252"/>
    <lineage>
        <taxon>Eukaryota</taxon>
        <taxon>Metazoa</taxon>
        <taxon>Ecdysozoa</taxon>
        <taxon>Nematoda</taxon>
        <taxon>Chromadorea</taxon>
        <taxon>Rhabditida</taxon>
        <taxon>Spirurina</taxon>
        <taxon>Ascaridomorpha</taxon>
        <taxon>Ascaridoidea</taxon>
        <taxon>Ascarididae</taxon>
        <taxon>Ascaris</taxon>
    </lineage>
</organism>
<dbReference type="SMART" id="SM00726">
    <property type="entry name" value="UIM"/>
    <property type="match status" value="3"/>
</dbReference>
<evidence type="ECO:0000313" key="11">
    <source>
        <dbReference type="WBParaSite" id="ALUE_0000358401-mRNA-1"/>
    </source>
</evidence>
<evidence type="ECO:0000256" key="2">
    <source>
        <dbReference type="ARBA" id="ARBA00004603"/>
    </source>
</evidence>
<dbReference type="InterPro" id="IPR055285">
    <property type="entry name" value="ANKRD13_C"/>
</dbReference>
<keyword evidence="3" id="KW-1003">Cell membrane</keyword>
<evidence type="ECO:0000313" key="10">
    <source>
        <dbReference type="Proteomes" id="UP000036681"/>
    </source>
</evidence>
<dbReference type="SUPFAM" id="SSF48403">
    <property type="entry name" value="Ankyrin repeat"/>
    <property type="match status" value="1"/>
</dbReference>
<dbReference type="PANTHER" id="PTHR12447">
    <property type="entry name" value="ANKYRIN REPEAT DOMAIN-CONTAINING PROTEIN 13"/>
    <property type="match status" value="1"/>
</dbReference>
<dbReference type="WBParaSite" id="ALUE_0000358401-mRNA-1">
    <property type="protein sequence ID" value="ALUE_0000358401-mRNA-1"/>
    <property type="gene ID" value="ALUE_0000358401"/>
</dbReference>
<dbReference type="Pfam" id="PF12796">
    <property type="entry name" value="Ank_2"/>
    <property type="match status" value="1"/>
</dbReference>